<dbReference type="PANTHER" id="PTHR43792:SF1">
    <property type="entry name" value="N-ACETYLTRANSFERASE DOMAIN-CONTAINING PROTEIN"/>
    <property type="match status" value="1"/>
</dbReference>
<dbReference type="InterPro" id="IPR051531">
    <property type="entry name" value="N-acetyltransferase"/>
</dbReference>
<dbReference type="RefSeq" id="WP_098153841.1">
    <property type="nucleotide sequence ID" value="NZ_CADEVR010000004.1"/>
</dbReference>
<dbReference type="Gene3D" id="3.40.630.30">
    <property type="match status" value="1"/>
</dbReference>
<reference evidence="4" key="1">
    <citation type="submission" date="2017-09" db="EMBL/GenBank/DDBJ databases">
        <title>FDA dAtabase for Regulatory Grade micrObial Sequences (FDA-ARGOS): Supporting development and validation of Infectious Disease Dx tests.</title>
        <authorList>
            <person name="Minogue T."/>
            <person name="Wolcott M."/>
            <person name="Wasieloski L."/>
            <person name="Aguilar W."/>
            <person name="Moore D."/>
            <person name="Tallon L."/>
            <person name="Sadzewicz L."/>
            <person name="Ott S."/>
            <person name="Zhao X."/>
            <person name="Nagaraj S."/>
            <person name="Vavikolanu K."/>
            <person name="Aluvathingal J."/>
            <person name="Nadendla S."/>
            <person name="Sichtig H."/>
        </authorList>
    </citation>
    <scope>NUCLEOTIDE SEQUENCE [LARGE SCALE GENOMIC DNA]</scope>
    <source>
        <strain evidence="4">FDAARGOS_390</strain>
    </source>
</reference>
<dbReference type="InterPro" id="IPR016181">
    <property type="entry name" value="Acyl_CoA_acyltransferase"/>
</dbReference>
<dbReference type="PANTHER" id="PTHR43792">
    <property type="entry name" value="GNAT FAMILY, PUTATIVE (AFU_ORTHOLOGUE AFUA_3G00765)-RELATED-RELATED"/>
    <property type="match status" value="1"/>
</dbReference>
<sequence length="219" mass="25357">MVDNRHSGLVGPVTVLEPVATVSARHRSTDESNPKSNQEKMNPVYTDRLVIRRPSQEDLHAFLAYRNAHENMRLQPIERMPHAEALTFLAKQAELTPDADNCWLMFAMELRESRGMIGEVGMYIESGSKQTCDIGWSLNRAFCGQGYATEAAKWLIEFAFRERRLHRITSNASTQNTESIRLMERLGMRREGTTRESMLVHGVWHDEHRYAMLSREWHR</sequence>
<gene>
    <name evidence="3" type="ORF">CRM94_24335</name>
</gene>
<accession>A0A2A7S237</accession>
<dbReference type="Proteomes" id="UP000220629">
    <property type="component" value="Unassembled WGS sequence"/>
</dbReference>
<dbReference type="Pfam" id="PF13302">
    <property type="entry name" value="Acetyltransf_3"/>
    <property type="match status" value="1"/>
</dbReference>
<name>A0A2A7S237_BURGA</name>
<dbReference type="GO" id="GO:0016747">
    <property type="term" value="F:acyltransferase activity, transferring groups other than amino-acyl groups"/>
    <property type="evidence" value="ECO:0007669"/>
    <property type="project" value="InterPro"/>
</dbReference>
<organism evidence="3 4">
    <name type="scientific">Burkholderia gladioli</name>
    <name type="common">Pseudomonas marginata</name>
    <name type="synonym">Phytomonas marginata</name>
    <dbReference type="NCBI Taxonomy" id="28095"/>
    <lineage>
        <taxon>Bacteria</taxon>
        <taxon>Pseudomonadati</taxon>
        <taxon>Pseudomonadota</taxon>
        <taxon>Betaproteobacteria</taxon>
        <taxon>Burkholderiales</taxon>
        <taxon>Burkholderiaceae</taxon>
        <taxon>Burkholderia</taxon>
    </lineage>
</organism>
<evidence type="ECO:0000313" key="4">
    <source>
        <dbReference type="Proteomes" id="UP000220629"/>
    </source>
</evidence>
<dbReference type="AlphaFoldDB" id="A0A2A7S237"/>
<feature type="domain" description="N-acetyltransferase" evidence="2">
    <location>
        <begin position="49"/>
        <end position="216"/>
    </location>
</feature>
<dbReference type="SUPFAM" id="SSF55729">
    <property type="entry name" value="Acyl-CoA N-acyltransferases (Nat)"/>
    <property type="match status" value="1"/>
</dbReference>
<dbReference type="InterPro" id="IPR000182">
    <property type="entry name" value="GNAT_dom"/>
</dbReference>
<evidence type="ECO:0000256" key="1">
    <source>
        <dbReference type="SAM" id="MobiDB-lite"/>
    </source>
</evidence>
<evidence type="ECO:0000259" key="2">
    <source>
        <dbReference type="PROSITE" id="PS51186"/>
    </source>
</evidence>
<dbReference type="EMBL" id="PDDY01000004">
    <property type="protein sequence ID" value="PEH37641.1"/>
    <property type="molecule type" value="Genomic_DNA"/>
</dbReference>
<comment type="caution">
    <text evidence="3">The sequence shown here is derived from an EMBL/GenBank/DDBJ whole genome shotgun (WGS) entry which is preliminary data.</text>
</comment>
<protein>
    <recommendedName>
        <fullName evidence="2">N-acetyltransferase domain-containing protein</fullName>
    </recommendedName>
</protein>
<dbReference type="PROSITE" id="PS51186">
    <property type="entry name" value="GNAT"/>
    <property type="match status" value="1"/>
</dbReference>
<evidence type="ECO:0000313" key="3">
    <source>
        <dbReference type="EMBL" id="PEH37641.1"/>
    </source>
</evidence>
<feature type="region of interest" description="Disordered" evidence="1">
    <location>
        <begin position="22"/>
        <end position="41"/>
    </location>
</feature>
<proteinExistence type="predicted"/>